<keyword evidence="5 11" id="KW-0274">FAD</keyword>
<dbReference type="InterPro" id="IPR009100">
    <property type="entry name" value="AcylCoA_DH/oxidase_NM_dom_sf"/>
</dbReference>
<reference evidence="16" key="1">
    <citation type="submission" date="2016-10" db="EMBL/GenBank/DDBJ databases">
        <authorList>
            <person name="Varghese N."/>
            <person name="Submissions S."/>
        </authorList>
    </citation>
    <scope>NUCLEOTIDE SEQUENCE [LARGE SCALE GENOMIC DNA]</scope>
    <source>
        <strain evidence="16">DSM 44498</strain>
    </source>
</reference>
<dbReference type="Pfam" id="PF00441">
    <property type="entry name" value="Acyl-CoA_dh_1"/>
    <property type="match status" value="1"/>
</dbReference>
<evidence type="ECO:0000256" key="3">
    <source>
        <dbReference type="ARBA" id="ARBA00009347"/>
    </source>
</evidence>
<feature type="domain" description="Acyl-CoA oxidase/dehydrogenase middle" evidence="13">
    <location>
        <begin position="117"/>
        <end position="212"/>
    </location>
</feature>
<dbReference type="FunFam" id="2.40.110.10:FF:000002">
    <property type="entry name" value="Acyl-CoA dehydrogenase fadE12"/>
    <property type="match status" value="1"/>
</dbReference>
<evidence type="ECO:0000256" key="6">
    <source>
        <dbReference type="ARBA" id="ARBA00023002"/>
    </source>
</evidence>
<evidence type="ECO:0000313" key="16">
    <source>
        <dbReference type="Proteomes" id="UP000183561"/>
    </source>
</evidence>
<dbReference type="EMBL" id="FNSV01000005">
    <property type="protein sequence ID" value="SEB63512.1"/>
    <property type="molecule type" value="Genomic_DNA"/>
</dbReference>
<sequence>MEADEVRDVASLARTFFTQSVLPHQERFAEQHRVDAFTWQEAGRLGLLLPSVPEDLGGGGGTFAHEAAVLWEQGRTGDDSLAYAIHSTIVPHYLVQFGTPEQQRLLPQLAAGELVGAIAMTEPDAGSDLKMIRTTARKAEDGWVLNGSKTFITNGSMAGVILVVARTGGPGSKGLSLFAVETKDLEGFSYGKPLRKIGQQGQDTRELFFDDVSLPVGALVGDEGAAFAYLMQQLPQERLAIAIGAVAQAELAVELAIERARQREAFGATLWDLPSVRHEVAACATDVLRTRTFLDHCIEEHGEGRLDSPLAAQIKLASTEMLSSVADRCLQVFGGYGYILDYPIARIFAGARVQRIYGGANEVMKEVIARAM</sequence>
<dbReference type="Pfam" id="PF02771">
    <property type="entry name" value="Acyl-CoA_dh_N"/>
    <property type="match status" value="1"/>
</dbReference>
<gene>
    <name evidence="15" type="ORF">SAMN04490239_0983</name>
</gene>
<dbReference type="SUPFAM" id="SSF56645">
    <property type="entry name" value="Acyl-CoA dehydrogenase NM domain-like"/>
    <property type="match status" value="1"/>
</dbReference>
<comment type="function">
    <text evidence="7">Catalyzes the dehydrogenation at the alpha-beta position of ACP-bound acyl chains. This results in the introduction of a double bond in the lipidic chain, which is further transferred to the epsilon-amino group of lysine residue in the mycobactin core by MbtK.</text>
</comment>
<comment type="pathway">
    <text evidence="2">Siderophore biosynthesis; mycobactin biosynthesis.</text>
</comment>
<name>A0A1H4L011_9NOCA</name>
<dbReference type="AlphaFoldDB" id="A0A1H4L011"/>
<proteinExistence type="inferred from homology"/>
<dbReference type="InterPro" id="IPR046373">
    <property type="entry name" value="Acyl-CoA_Oxase/DH_mid-dom_sf"/>
</dbReference>
<dbReference type="InterPro" id="IPR036250">
    <property type="entry name" value="AcylCo_DH-like_C"/>
</dbReference>
<dbReference type="Gene3D" id="1.20.140.10">
    <property type="entry name" value="Butyryl-CoA Dehydrogenase, subunit A, domain 3"/>
    <property type="match status" value="1"/>
</dbReference>
<dbReference type="GO" id="GO:0033539">
    <property type="term" value="P:fatty acid beta-oxidation using acyl-CoA dehydrogenase"/>
    <property type="evidence" value="ECO:0007669"/>
    <property type="project" value="TreeGrafter"/>
</dbReference>
<dbReference type="PANTHER" id="PTHR48083">
    <property type="entry name" value="MEDIUM-CHAIN SPECIFIC ACYL-COA DEHYDROGENASE, MITOCHONDRIAL-RELATED"/>
    <property type="match status" value="1"/>
</dbReference>
<dbReference type="InterPro" id="IPR009075">
    <property type="entry name" value="AcylCo_DH/oxidase_C"/>
</dbReference>
<evidence type="ECO:0000259" key="13">
    <source>
        <dbReference type="Pfam" id="PF02770"/>
    </source>
</evidence>
<dbReference type="Proteomes" id="UP000183561">
    <property type="component" value="Unassembled WGS sequence"/>
</dbReference>
<evidence type="ECO:0000313" key="15">
    <source>
        <dbReference type="EMBL" id="SEB63512.1"/>
    </source>
</evidence>
<evidence type="ECO:0000259" key="14">
    <source>
        <dbReference type="Pfam" id="PF02771"/>
    </source>
</evidence>
<dbReference type="InterPro" id="IPR006091">
    <property type="entry name" value="Acyl-CoA_Oxase/DH_mid-dom"/>
</dbReference>
<dbReference type="RefSeq" id="WP_072946494.1">
    <property type="nucleotide sequence ID" value="NZ_FNSV01000005.1"/>
</dbReference>
<dbReference type="GO" id="GO:0005737">
    <property type="term" value="C:cytoplasm"/>
    <property type="evidence" value="ECO:0007669"/>
    <property type="project" value="TreeGrafter"/>
</dbReference>
<dbReference type="InterPro" id="IPR013786">
    <property type="entry name" value="AcylCoA_DH/ox_N"/>
</dbReference>
<evidence type="ECO:0000256" key="4">
    <source>
        <dbReference type="ARBA" id="ARBA00022630"/>
    </source>
</evidence>
<evidence type="ECO:0000259" key="12">
    <source>
        <dbReference type="Pfam" id="PF00441"/>
    </source>
</evidence>
<evidence type="ECO:0000256" key="7">
    <source>
        <dbReference type="ARBA" id="ARBA00037085"/>
    </source>
</evidence>
<keyword evidence="4 11" id="KW-0285">Flavoprotein</keyword>
<comment type="catalytic activity">
    <reaction evidence="10">
        <text>a 2,3-saturated acyl-CoA + A = a 2,3-dehydroacyl-CoA + AH2</text>
        <dbReference type="Rhea" id="RHEA:48608"/>
        <dbReference type="ChEBI" id="CHEBI:13193"/>
        <dbReference type="ChEBI" id="CHEBI:17499"/>
        <dbReference type="ChEBI" id="CHEBI:60015"/>
        <dbReference type="ChEBI" id="CHEBI:65111"/>
    </reaction>
</comment>
<evidence type="ECO:0000256" key="8">
    <source>
        <dbReference type="ARBA" id="ARBA00040394"/>
    </source>
</evidence>
<dbReference type="OrthoDB" id="7328575at2"/>
<dbReference type="Gene3D" id="2.40.110.10">
    <property type="entry name" value="Butyryl-CoA Dehydrogenase, subunit A, domain 2"/>
    <property type="match status" value="1"/>
</dbReference>
<feature type="domain" description="Acyl-CoA dehydrogenase/oxidase C-terminal" evidence="12">
    <location>
        <begin position="227"/>
        <end position="372"/>
    </location>
</feature>
<keyword evidence="6 11" id="KW-0560">Oxidoreductase</keyword>
<feature type="domain" description="Acyl-CoA dehydrogenase/oxidase N-terminal" evidence="14">
    <location>
        <begin position="4"/>
        <end position="113"/>
    </location>
</feature>
<evidence type="ECO:0000256" key="2">
    <source>
        <dbReference type="ARBA" id="ARBA00005102"/>
    </source>
</evidence>
<accession>A0A1H4L011</accession>
<evidence type="ECO:0000256" key="9">
    <source>
        <dbReference type="ARBA" id="ARBA00042660"/>
    </source>
</evidence>
<evidence type="ECO:0000256" key="5">
    <source>
        <dbReference type="ARBA" id="ARBA00022827"/>
    </source>
</evidence>
<dbReference type="InterPro" id="IPR050741">
    <property type="entry name" value="Acyl-CoA_dehydrogenase"/>
</dbReference>
<comment type="similarity">
    <text evidence="3 11">Belongs to the acyl-CoA dehydrogenase family.</text>
</comment>
<evidence type="ECO:0000256" key="1">
    <source>
        <dbReference type="ARBA" id="ARBA00001974"/>
    </source>
</evidence>
<comment type="cofactor">
    <cofactor evidence="1 11">
        <name>FAD</name>
        <dbReference type="ChEBI" id="CHEBI:57692"/>
    </cofactor>
</comment>
<protein>
    <recommendedName>
        <fullName evidence="8">Acyl-[acyl-carrier-protein] dehydrogenase MbtN</fullName>
    </recommendedName>
    <alternativeName>
        <fullName evidence="9">Mycobactin synthase protein N</fullName>
    </alternativeName>
</protein>
<dbReference type="InterPro" id="IPR037069">
    <property type="entry name" value="AcylCoA_DH/ox_N_sf"/>
</dbReference>
<dbReference type="GO" id="GO:0050660">
    <property type="term" value="F:flavin adenine dinucleotide binding"/>
    <property type="evidence" value="ECO:0007669"/>
    <property type="project" value="InterPro"/>
</dbReference>
<dbReference type="PANTHER" id="PTHR48083:SF20">
    <property type="entry name" value="LONG-CHAIN SPECIFIC ACYL-COA DEHYDROGENASE, MITOCHONDRIAL"/>
    <property type="match status" value="1"/>
</dbReference>
<keyword evidence="16" id="KW-1185">Reference proteome</keyword>
<dbReference type="GO" id="GO:0003995">
    <property type="term" value="F:acyl-CoA dehydrogenase activity"/>
    <property type="evidence" value="ECO:0007669"/>
    <property type="project" value="TreeGrafter"/>
</dbReference>
<organism evidence="15 16">
    <name type="scientific">Rhodococcus koreensis</name>
    <dbReference type="NCBI Taxonomy" id="99653"/>
    <lineage>
        <taxon>Bacteria</taxon>
        <taxon>Bacillati</taxon>
        <taxon>Actinomycetota</taxon>
        <taxon>Actinomycetes</taxon>
        <taxon>Mycobacteriales</taxon>
        <taxon>Nocardiaceae</taxon>
        <taxon>Rhodococcus</taxon>
    </lineage>
</organism>
<dbReference type="SUPFAM" id="SSF47203">
    <property type="entry name" value="Acyl-CoA dehydrogenase C-terminal domain-like"/>
    <property type="match status" value="1"/>
</dbReference>
<dbReference type="Gene3D" id="1.10.540.10">
    <property type="entry name" value="Acyl-CoA dehydrogenase/oxidase, N-terminal domain"/>
    <property type="match status" value="1"/>
</dbReference>
<evidence type="ECO:0000256" key="10">
    <source>
        <dbReference type="ARBA" id="ARBA00052546"/>
    </source>
</evidence>
<evidence type="ECO:0000256" key="11">
    <source>
        <dbReference type="RuleBase" id="RU362125"/>
    </source>
</evidence>
<dbReference type="Pfam" id="PF02770">
    <property type="entry name" value="Acyl-CoA_dh_M"/>
    <property type="match status" value="1"/>
</dbReference>